<protein>
    <submittedName>
        <fullName evidence="1">Uncharacterized protein</fullName>
    </submittedName>
</protein>
<reference evidence="1 2" key="1">
    <citation type="submission" date="2019-07" db="EMBL/GenBank/DDBJ databases">
        <title>Whole genome shotgun sequence of Myxococcus virescens NBRC 100334.</title>
        <authorList>
            <person name="Hosoyama A."/>
            <person name="Uohara A."/>
            <person name="Ohji S."/>
            <person name="Ichikawa N."/>
        </authorList>
    </citation>
    <scope>NUCLEOTIDE SEQUENCE [LARGE SCALE GENOMIC DNA]</scope>
    <source>
        <strain evidence="1 2">NBRC 100334</strain>
    </source>
</reference>
<evidence type="ECO:0000313" key="2">
    <source>
        <dbReference type="Proteomes" id="UP000321224"/>
    </source>
</evidence>
<name>A0A511HDZ1_9BACT</name>
<dbReference type="EMBL" id="BJVY01000019">
    <property type="protein sequence ID" value="GEL71766.1"/>
    <property type="molecule type" value="Genomic_DNA"/>
</dbReference>
<dbReference type="AlphaFoldDB" id="A0A511HDZ1"/>
<organism evidence="1 2">
    <name type="scientific">Myxococcus virescens</name>
    <dbReference type="NCBI Taxonomy" id="83456"/>
    <lineage>
        <taxon>Bacteria</taxon>
        <taxon>Pseudomonadati</taxon>
        <taxon>Myxococcota</taxon>
        <taxon>Myxococcia</taxon>
        <taxon>Myxococcales</taxon>
        <taxon>Cystobacterineae</taxon>
        <taxon>Myxococcaceae</taxon>
        <taxon>Myxococcus</taxon>
    </lineage>
</organism>
<dbReference type="Proteomes" id="UP000321224">
    <property type="component" value="Unassembled WGS sequence"/>
</dbReference>
<gene>
    <name evidence="1" type="ORF">MVI01_35500</name>
</gene>
<sequence length="60" mass="6463">MATTIMSSMSVKPRLRGLNRETRMGILKEGCNGGALRPLVALAHDVPAHRHALTPLISKS</sequence>
<accession>A0A511HDZ1</accession>
<comment type="caution">
    <text evidence="1">The sequence shown here is derived from an EMBL/GenBank/DDBJ whole genome shotgun (WGS) entry which is preliminary data.</text>
</comment>
<evidence type="ECO:0000313" key="1">
    <source>
        <dbReference type="EMBL" id="GEL71766.1"/>
    </source>
</evidence>
<proteinExistence type="predicted"/>